<keyword evidence="1" id="KW-0251">Elongation factor</keyword>
<name>A0A380P1W8_WEIVI</name>
<protein>
    <submittedName>
        <fullName evidence="1">Elongation factor 4</fullName>
        <ecNumber evidence="1">3.6.5.-</ecNumber>
    </submittedName>
</protein>
<gene>
    <name evidence="1" type="primary">lepA_3</name>
    <name evidence="1" type="ORF">NCTC13645_01483</name>
</gene>
<sequence>MALNFMANDVSAQPKEIGFYTPLATETPELSAGDVGYILTGIKDPRAIQVGDTVTSKQTQLMHRSQGINKLSQWCMLELSA</sequence>
<dbReference type="GO" id="GO:0003746">
    <property type="term" value="F:translation elongation factor activity"/>
    <property type="evidence" value="ECO:0007669"/>
    <property type="project" value="UniProtKB-KW"/>
</dbReference>
<reference evidence="1 2" key="1">
    <citation type="submission" date="2018-06" db="EMBL/GenBank/DDBJ databases">
        <authorList>
            <consortium name="Pathogen Informatics"/>
            <person name="Doyle S."/>
        </authorList>
    </citation>
    <scope>NUCLEOTIDE SEQUENCE [LARGE SCALE GENOMIC DNA]</scope>
    <source>
        <strain evidence="1 2">NCTC13645</strain>
    </source>
</reference>
<keyword evidence="1" id="KW-0648">Protein biosynthesis</keyword>
<dbReference type="EMBL" id="UHIV01000004">
    <property type="protein sequence ID" value="SUP59230.1"/>
    <property type="molecule type" value="Genomic_DNA"/>
</dbReference>
<dbReference type="Proteomes" id="UP000254621">
    <property type="component" value="Unassembled WGS sequence"/>
</dbReference>
<accession>A0A380P1W8</accession>
<evidence type="ECO:0000313" key="1">
    <source>
        <dbReference type="EMBL" id="SUP59230.1"/>
    </source>
</evidence>
<dbReference type="Gene3D" id="2.40.30.10">
    <property type="entry name" value="Translation factors"/>
    <property type="match status" value="1"/>
</dbReference>
<keyword evidence="1" id="KW-0378">Hydrolase</keyword>
<proteinExistence type="predicted"/>
<organism evidence="1 2">
    <name type="scientific">Weissella viridescens</name>
    <name type="common">Lactobacillus viridescens</name>
    <dbReference type="NCBI Taxonomy" id="1629"/>
    <lineage>
        <taxon>Bacteria</taxon>
        <taxon>Bacillati</taxon>
        <taxon>Bacillota</taxon>
        <taxon>Bacilli</taxon>
        <taxon>Lactobacillales</taxon>
        <taxon>Lactobacillaceae</taxon>
        <taxon>Weissella</taxon>
    </lineage>
</organism>
<dbReference type="GO" id="GO:0016787">
    <property type="term" value="F:hydrolase activity"/>
    <property type="evidence" value="ECO:0007669"/>
    <property type="project" value="UniProtKB-KW"/>
</dbReference>
<dbReference type="AlphaFoldDB" id="A0A380P1W8"/>
<evidence type="ECO:0000313" key="2">
    <source>
        <dbReference type="Proteomes" id="UP000254621"/>
    </source>
</evidence>
<dbReference type="EC" id="3.6.5.-" evidence="1"/>